<feature type="compositionally biased region" description="Basic and acidic residues" evidence="2">
    <location>
        <begin position="92"/>
        <end position="107"/>
    </location>
</feature>
<gene>
    <name evidence="3" type="ORF">EQZ20_12590</name>
</gene>
<dbReference type="RefSeq" id="WP_052948498.1">
    <property type="nucleotide sequence ID" value="NZ_CP035232.1"/>
</dbReference>
<evidence type="ECO:0000313" key="3">
    <source>
        <dbReference type="EMBL" id="QAT65653.1"/>
    </source>
</evidence>
<evidence type="ECO:0000256" key="1">
    <source>
        <dbReference type="SAM" id="Coils"/>
    </source>
</evidence>
<dbReference type="GeneID" id="82853506"/>
<name>A0AAJ4D2M6_9BACI</name>
<dbReference type="InterPro" id="IPR019673">
    <property type="entry name" value="Spore_germination_GerPC"/>
</dbReference>
<accession>A0AAJ4D2M6</accession>
<dbReference type="Pfam" id="PF10737">
    <property type="entry name" value="GerPC"/>
    <property type="match status" value="1"/>
</dbReference>
<evidence type="ECO:0000313" key="4">
    <source>
        <dbReference type="Proteomes" id="UP000288675"/>
    </source>
</evidence>
<keyword evidence="1" id="KW-0175">Coiled coil</keyword>
<evidence type="ECO:0000256" key="2">
    <source>
        <dbReference type="SAM" id="MobiDB-lite"/>
    </source>
</evidence>
<sequence>MLKTLFKPLIKKICQEEMKELKEKVLALEKVHHNKQDEHCCTRDIRIENMRVDKNEYNIEFGELEIESLSGKLNIGANYPLSAKWLEDARIQKEPAKKRDAKNERPQPEISLRPRTFKGDKH</sequence>
<dbReference type="EMBL" id="CP035232">
    <property type="protein sequence ID" value="QAT65653.1"/>
    <property type="molecule type" value="Genomic_DNA"/>
</dbReference>
<dbReference type="KEGG" id="bgy:BGLY_2490"/>
<feature type="coiled-coil region" evidence="1">
    <location>
        <begin position="11"/>
        <end position="67"/>
    </location>
</feature>
<protein>
    <submittedName>
        <fullName evidence="3">Uncharacterized protein</fullName>
    </submittedName>
</protein>
<dbReference type="AlphaFoldDB" id="A0AAJ4D2M6"/>
<dbReference type="Proteomes" id="UP000288675">
    <property type="component" value="Chromosome"/>
</dbReference>
<reference evidence="3 4" key="1">
    <citation type="submission" date="2019-01" db="EMBL/GenBank/DDBJ databases">
        <title>Genome sequence of Bacillus glycinifermentans SRCM103574.</title>
        <authorList>
            <person name="Kong H.-J."/>
            <person name="Jeong S.-Y."/>
            <person name="Jeong D.-Y."/>
        </authorList>
    </citation>
    <scope>NUCLEOTIDE SEQUENCE [LARGE SCALE GENOMIC DNA]</scope>
    <source>
        <strain evidence="3 4">SRCM103574</strain>
    </source>
</reference>
<organism evidence="3 4">
    <name type="scientific">Bacillus glycinifermentans</name>
    <dbReference type="NCBI Taxonomy" id="1664069"/>
    <lineage>
        <taxon>Bacteria</taxon>
        <taxon>Bacillati</taxon>
        <taxon>Bacillota</taxon>
        <taxon>Bacilli</taxon>
        <taxon>Bacillales</taxon>
        <taxon>Bacillaceae</taxon>
        <taxon>Bacillus</taxon>
    </lineage>
</organism>
<proteinExistence type="predicted"/>
<feature type="region of interest" description="Disordered" evidence="2">
    <location>
        <begin position="92"/>
        <end position="122"/>
    </location>
</feature>